<accession>A0ACB7T9E1</accession>
<name>A0ACB7T9E1_HYAAI</name>
<organism evidence="1 2">
    <name type="scientific">Hyalomma asiaticum</name>
    <name type="common">Tick</name>
    <dbReference type="NCBI Taxonomy" id="266040"/>
    <lineage>
        <taxon>Eukaryota</taxon>
        <taxon>Metazoa</taxon>
        <taxon>Ecdysozoa</taxon>
        <taxon>Arthropoda</taxon>
        <taxon>Chelicerata</taxon>
        <taxon>Arachnida</taxon>
        <taxon>Acari</taxon>
        <taxon>Parasitiformes</taxon>
        <taxon>Ixodida</taxon>
        <taxon>Ixodoidea</taxon>
        <taxon>Ixodidae</taxon>
        <taxon>Hyalomminae</taxon>
        <taxon>Hyalomma</taxon>
    </lineage>
</organism>
<proteinExistence type="predicted"/>
<keyword evidence="2" id="KW-1185">Reference proteome</keyword>
<gene>
    <name evidence="1" type="ORF">HPB50_024341</name>
</gene>
<evidence type="ECO:0000313" key="1">
    <source>
        <dbReference type="EMBL" id="KAH6943568.1"/>
    </source>
</evidence>
<sequence>MTSKSAKALDGHEADGLYRRTLGVLIPAAVLSLSGFVLLRNAASSFHSEPNATTALGSSVEAAAFRYRCDQAMEDAREAIDYSADPCEDFHAYACNPRRGSKMGQLDSERNTLQRVLLELSLRGKGDDVVTQAAMMFKSCLDAPRSLNVTIRKNHLDFLEIVNFTTEVTFGSVNNHLDVVNISALLAHVYGIRSFMRLQSGPNGSVAVSFARPFSAYLNRSTVRAIFRGVKELLGTPSYESSGAVDNIVDADEELATILTKASTVRVTIESLVNTTEPYVSRREWETIIEAYNSRDAGESTARAGGFGVEKLQAVFAIIFDKLDSRESAIYSTAHAFLPAQLLEVQQSDHRTDACFRLVENTFGASWRNLVPYLLGLFDENHEVQSMAESLVSTFERMRRKHRSLFSRDTSGAAVVAKLKQLRFSAPKLEEDLVIMAYNTPCRGNLSGHSLYRNLMQCSRSNRRVRPANNGTVRRKERWGLPTITILMSSDTFRPASFCHDRDSPFNYATLGTSMAATFLRYATEQQSPFASSSAAKGTVFDAALSNVTTCLARTSPELRGTYGWLLEEISLQTVAFQAALRASESRPSVWRRLKNAADAPAWKQTYFVKYCQSLCAKDVSKSSTAAKSGVALACNMVVMNSPKFAELFRCEHGDRMVPTEYCLAL</sequence>
<dbReference type="Proteomes" id="UP000821845">
    <property type="component" value="Chromosome 10"/>
</dbReference>
<dbReference type="EMBL" id="CM023490">
    <property type="protein sequence ID" value="KAH6943568.1"/>
    <property type="molecule type" value="Genomic_DNA"/>
</dbReference>
<comment type="caution">
    <text evidence="1">The sequence shown here is derived from an EMBL/GenBank/DDBJ whole genome shotgun (WGS) entry which is preliminary data.</text>
</comment>
<reference evidence="1" key="1">
    <citation type="submission" date="2020-05" db="EMBL/GenBank/DDBJ databases">
        <title>Large-scale comparative analyses of tick genomes elucidate their genetic diversity and vector capacities.</title>
        <authorList>
            <person name="Jia N."/>
            <person name="Wang J."/>
            <person name="Shi W."/>
            <person name="Du L."/>
            <person name="Sun Y."/>
            <person name="Zhan W."/>
            <person name="Jiang J."/>
            <person name="Wang Q."/>
            <person name="Zhang B."/>
            <person name="Ji P."/>
            <person name="Sakyi L.B."/>
            <person name="Cui X."/>
            <person name="Yuan T."/>
            <person name="Jiang B."/>
            <person name="Yang W."/>
            <person name="Lam T.T.-Y."/>
            <person name="Chang Q."/>
            <person name="Ding S."/>
            <person name="Wang X."/>
            <person name="Zhu J."/>
            <person name="Ruan X."/>
            <person name="Zhao L."/>
            <person name="Wei J."/>
            <person name="Que T."/>
            <person name="Du C."/>
            <person name="Cheng J."/>
            <person name="Dai P."/>
            <person name="Han X."/>
            <person name="Huang E."/>
            <person name="Gao Y."/>
            <person name="Liu J."/>
            <person name="Shao H."/>
            <person name="Ye R."/>
            <person name="Li L."/>
            <person name="Wei W."/>
            <person name="Wang X."/>
            <person name="Wang C."/>
            <person name="Yang T."/>
            <person name="Huo Q."/>
            <person name="Li W."/>
            <person name="Guo W."/>
            <person name="Chen H."/>
            <person name="Zhou L."/>
            <person name="Ni X."/>
            <person name="Tian J."/>
            <person name="Zhou Y."/>
            <person name="Sheng Y."/>
            <person name="Liu T."/>
            <person name="Pan Y."/>
            <person name="Xia L."/>
            <person name="Li J."/>
            <person name="Zhao F."/>
            <person name="Cao W."/>
        </authorList>
    </citation>
    <scope>NUCLEOTIDE SEQUENCE</scope>
    <source>
        <strain evidence="1">Hyas-2018</strain>
    </source>
</reference>
<evidence type="ECO:0000313" key="2">
    <source>
        <dbReference type="Proteomes" id="UP000821845"/>
    </source>
</evidence>
<protein>
    <submittedName>
        <fullName evidence="1">Uncharacterized protein</fullName>
    </submittedName>
</protein>